<reference evidence="1 2" key="1">
    <citation type="submission" date="2022-05" db="EMBL/GenBank/DDBJ databases">
        <title>A multi-omics perspective on studying reproductive biology in Daphnia sinensis.</title>
        <authorList>
            <person name="Jia J."/>
        </authorList>
    </citation>
    <scope>NUCLEOTIDE SEQUENCE [LARGE SCALE GENOMIC DNA]</scope>
    <source>
        <strain evidence="1 2">WSL</strain>
    </source>
</reference>
<dbReference type="Proteomes" id="UP000820818">
    <property type="component" value="Linkage Group LG9"/>
</dbReference>
<sequence length="171" mass="19462">MRSADSEEKYKARRKRGNEFAKLKRLKEPFAGTGIVKLGDYKTRGNLKRKKVNQVKKKAELLTCDFEENNTEVMAACALDNHGEKAEEPQERLDSIVTLQMKGLVDSGRPSPETLAHGKILNESLNKGKLEIDKLEQAKKQIKSDLDKNIFSILPQILEELKHEARECQIM</sequence>
<protein>
    <submittedName>
        <fullName evidence="1">Uncharacterized protein</fullName>
    </submittedName>
</protein>
<comment type="caution">
    <text evidence="1">The sequence shown here is derived from an EMBL/GenBank/DDBJ whole genome shotgun (WGS) entry which is preliminary data.</text>
</comment>
<dbReference type="EMBL" id="WJBH02000009">
    <property type="protein sequence ID" value="KAI9552830.1"/>
    <property type="molecule type" value="Genomic_DNA"/>
</dbReference>
<gene>
    <name evidence="1" type="ORF">GHT06_020712</name>
</gene>
<organism evidence="1 2">
    <name type="scientific">Daphnia sinensis</name>
    <dbReference type="NCBI Taxonomy" id="1820382"/>
    <lineage>
        <taxon>Eukaryota</taxon>
        <taxon>Metazoa</taxon>
        <taxon>Ecdysozoa</taxon>
        <taxon>Arthropoda</taxon>
        <taxon>Crustacea</taxon>
        <taxon>Branchiopoda</taxon>
        <taxon>Diplostraca</taxon>
        <taxon>Cladocera</taxon>
        <taxon>Anomopoda</taxon>
        <taxon>Daphniidae</taxon>
        <taxon>Daphnia</taxon>
        <taxon>Daphnia similis group</taxon>
    </lineage>
</organism>
<dbReference type="AlphaFoldDB" id="A0AAD5L013"/>
<evidence type="ECO:0000313" key="2">
    <source>
        <dbReference type="Proteomes" id="UP000820818"/>
    </source>
</evidence>
<accession>A0AAD5L013</accession>
<proteinExistence type="predicted"/>
<name>A0AAD5L013_9CRUS</name>
<keyword evidence="2" id="KW-1185">Reference proteome</keyword>
<evidence type="ECO:0000313" key="1">
    <source>
        <dbReference type="EMBL" id="KAI9552830.1"/>
    </source>
</evidence>